<dbReference type="AlphaFoldDB" id="G9ZGG1"/>
<dbReference type="SUPFAM" id="SSF48452">
    <property type="entry name" value="TPR-like"/>
    <property type="match status" value="1"/>
</dbReference>
<dbReference type="Proteomes" id="UP000004750">
    <property type="component" value="Unassembled WGS sequence"/>
</dbReference>
<feature type="region of interest" description="Disordered" evidence="1">
    <location>
        <begin position="266"/>
        <end position="336"/>
    </location>
</feature>
<comment type="caution">
    <text evidence="3">The sequence shown here is derived from an EMBL/GenBank/DDBJ whole genome shotgun (WGS) entry which is preliminary data.</text>
</comment>
<evidence type="ECO:0000313" key="3">
    <source>
        <dbReference type="EMBL" id="EHM53182.1"/>
    </source>
</evidence>
<dbReference type="Gene3D" id="1.25.40.10">
    <property type="entry name" value="Tetratricopeptide repeat domain"/>
    <property type="match status" value="1"/>
</dbReference>
<dbReference type="STRING" id="797473.HMPREF9080_01865"/>
<dbReference type="InterPro" id="IPR011990">
    <property type="entry name" value="TPR-like_helical_dom_sf"/>
</dbReference>
<evidence type="ECO:0000256" key="2">
    <source>
        <dbReference type="SAM" id="Phobius"/>
    </source>
</evidence>
<feature type="transmembrane region" description="Helical" evidence="2">
    <location>
        <begin position="181"/>
        <end position="203"/>
    </location>
</feature>
<name>G9ZGG1_9GAMM</name>
<feature type="compositionally biased region" description="Low complexity" evidence="1">
    <location>
        <begin position="305"/>
        <end position="323"/>
    </location>
</feature>
<evidence type="ECO:0000256" key="1">
    <source>
        <dbReference type="SAM" id="MobiDB-lite"/>
    </source>
</evidence>
<evidence type="ECO:0000313" key="4">
    <source>
        <dbReference type="Proteomes" id="UP000004750"/>
    </source>
</evidence>
<protein>
    <recommendedName>
        <fullName evidence="5">Tetratricopeptide repeat protein</fullName>
    </recommendedName>
</protein>
<keyword evidence="2" id="KW-0472">Membrane</keyword>
<feature type="transmembrane region" description="Helical" evidence="2">
    <location>
        <begin position="134"/>
        <end position="154"/>
    </location>
</feature>
<feature type="transmembrane region" description="Helical" evidence="2">
    <location>
        <begin position="57"/>
        <end position="75"/>
    </location>
</feature>
<accession>G9ZGG1</accession>
<evidence type="ECO:0008006" key="5">
    <source>
        <dbReference type="Google" id="ProtNLM"/>
    </source>
</evidence>
<keyword evidence="2" id="KW-0812">Transmembrane</keyword>
<feature type="compositionally biased region" description="Polar residues" evidence="1">
    <location>
        <begin position="278"/>
        <end position="296"/>
    </location>
</feature>
<feature type="transmembrane region" description="Helical" evidence="2">
    <location>
        <begin position="215"/>
        <end position="241"/>
    </location>
</feature>
<dbReference type="RefSeq" id="WP_006985864.1">
    <property type="nucleotide sequence ID" value="NZ_JH417938.1"/>
</dbReference>
<organism evidence="3 4">
    <name type="scientific">Cardiobacterium valvarum F0432</name>
    <dbReference type="NCBI Taxonomy" id="797473"/>
    <lineage>
        <taxon>Bacteria</taxon>
        <taxon>Pseudomonadati</taxon>
        <taxon>Pseudomonadota</taxon>
        <taxon>Gammaproteobacteria</taxon>
        <taxon>Cardiobacteriales</taxon>
        <taxon>Cardiobacteriaceae</taxon>
        <taxon>Cardiobacterium</taxon>
    </lineage>
</organism>
<sequence>MNRSVLTLPEAMLRTLRVILSAGNMRYIFINAGIVMLTFIAIAHGPFRGMGFDTMRIIMYLALLAAGLIFLNKTADNIASIYNNGTDDISSSLRNELSSREAGQFCAGYIALGAFISVFDNFATDGLGDTGDYISIALNVFFLFLTPAITLRFLTQGSATSMLNVPVGLSAALVEMGPVRYLATAGIILVVSYGVPYLIYLLLRYGFGNLIFRLLSYAFSGSFSLGLLMTYILAIIVMILLQIIQSFSLTFPAYLYPSSAVNEDKNGTFTDHDADAAQPQSTPLQPRPVTSTNNVRCGNPDYDLSPAASRQQQTPPAQPAAPSLHKTPPTQPAAAEPDFRLLADADTRDMGIETQKAFALTLARADALIRRGDNLSAIALLKTYANEQRDIAAYFPAYARLYRLDPQPALLARLIHSAAAGHRPSYDLIHDTLEHSNPATLPADSILPLAQQAGKQQHYRTVLNLTRNFAKNHPNHPHLVENYYLAALALAKTGAADKALPLLQQLHTRYPDHPRAATIAQAIARLQGSGQT</sequence>
<feature type="transmembrane region" description="Helical" evidence="2">
    <location>
        <begin position="27"/>
        <end position="45"/>
    </location>
</feature>
<reference evidence="3 4" key="1">
    <citation type="submission" date="2011-08" db="EMBL/GenBank/DDBJ databases">
        <authorList>
            <person name="Weinstock G."/>
            <person name="Sodergren E."/>
            <person name="Clifton S."/>
            <person name="Fulton L."/>
            <person name="Fulton B."/>
            <person name="Courtney L."/>
            <person name="Fronick C."/>
            <person name="Harrison M."/>
            <person name="Strong C."/>
            <person name="Farmer C."/>
            <person name="Delahaunty K."/>
            <person name="Markovic C."/>
            <person name="Hall O."/>
            <person name="Minx P."/>
            <person name="Tomlinson C."/>
            <person name="Mitreva M."/>
            <person name="Hou S."/>
            <person name="Chen J."/>
            <person name="Wollam A."/>
            <person name="Pepin K.H."/>
            <person name="Johnson M."/>
            <person name="Bhonagiri V."/>
            <person name="Zhang X."/>
            <person name="Suruliraj S."/>
            <person name="Warren W."/>
            <person name="Chinwalla A."/>
            <person name="Mardis E.R."/>
            <person name="Wilson R.K."/>
        </authorList>
    </citation>
    <scope>NUCLEOTIDE SEQUENCE [LARGE SCALE GENOMIC DNA]</scope>
    <source>
        <strain evidence="3 4">F0432</strain>
    </source>
</reference>
<dbReference type="HOGENOM" id="CLU_038457_0_0_6"/>
<gene>
    <name evidence="3" type="ORF">HMPREF9080_01865</name>
</gene>
<proteinExistence type="predicted"/>
<dbReference type="EMBL" id="AGCM01000109">
    <property type="protein sequence ID" value="EHM53182.1"/>
    <property type="molecule type" value="Genomic_DNA"/>
</dbReference>
<feature type="compositionally biased region" description="Basic and acidic residues" evidence="1">
    <location>
        <begin position="266"/>
        <end position="275"/>
    </location>
</feature>
<keyword evidence="2" id="KW-1133">Transmembrane helix</keyword>